<dbReference type="EMBL" id="SNSC02000014">
    <property type="protein sequence ID" value="TID18303.1"/>
    <property type="molecule type" value="Genomic_DNA"/>
</dbReference>
<accession>A0A4Z1NXL8</accession>
<proteinExistence type="predicted"/>
<sequence>MGSPFHQFFRNADTGNFIEFNESLAVFRLSSSQDHNCAVKAEAAAALRVKESKFLSHIQALPYRLQQDTVANGGLMLATSQTRIQDIEVVQSSSFDAIGGAC</sequence>
<organism evidence="1 2">
    <name type="scientific">Venturia nashicola</name>
    <dbReference type="NCBI Taxonomy" id="86259"/>
    <lineage>
        <taxon>Eukaryota</taxon>
        <taxon>Fungi</taxon>
        <taxon>Dikarya</taxon>
        <taxon>Ascomycota</taxon>
        <taxon>Pezizomycotina</taxon>
        <taxon>Dothideomycetes</taxon>
        <taxon>Pleosporomycetidae</taxon>
        <taxon>Venturiales</taxon>
        <taxon>Venturiaceae</taxon>
        <taxon>Venturia</taxon>
    </lineage>
</organism>
<evidence type="ECO:0000313" key="1">
    <source>
        <dbReference type="EMBL" id="TID18303.1"/>
    </source>
</evidence>
<comment type="caution">
    <text evidence="1">The sequence shown here is derived from an EMBL/GenBank/DDBJ whole genome shotgun (WGS) entry which is preliminary data.</text>
</comment>
<protein>
    <submittedName>
        <fullName evidence="1">Uncharacterized protein</fullName>
    </submittedName>
</protein>
<gene>
    <name evidence="1" type="ORF">E6O75_ATG06379</name>
</gene>
<dbReference type="AlphaFoldDB" id="A0A4Z1NXL8"/>
<keyword evidence="2" id="KW-1185">Reference proteome</keyword>
<dbReference type="Proteomes" id="UP000298493">
    <property type="component" value="Unassembled WGS sequence"/>
</dbReference>
<name>A0A4Z1NXL8_9PEZI</name>
<reference evidence="1 2" key="1">
    <citation type="submission" date="2019-04" db="EMBL/GenBank/DDBJ databases">
        <title>High contiguity whole genome sequence and gene annotation resource for two Venturia nashicola isolates.</title>
        <authorList>
            <person name="Prokchorchik M."/>
            <person name="Won K."/>
            <person name="Lee Y."/>
            <person name="Choi E.D."/>
            <person name="Segonzac C."/>
            <person name="Sohn K.H."/>
        </authorList>
    </citation>
    <scope>NUCLEOTIDE SEQUENCE [LARGE SCALE GENOMIC DNA]</scope>
    <source>
        <strain evidence="1 2">PRI2</strain>
    </source>
</reference>
<evidence type="ECO:0000313" key="2">
    <source>
        <dbReference type="Proteomes" id="UP000298493"/>
    </source>
</evidence>